<dbReference type="Proteomes" id="UP000064967">
    <property type="component" value="Chromosome"/>
</dbReference>
<evidence type="ECO:0000256" key="3">
    <source>
        <dbReference type="SAM" id="Phobius"/>
    </source>
</evidence>
<proteinExistence type="predicted"/>
<keyword evidence="1" id="KW-0175">Coiled coil</keyword>
<keyword evidence="5" id="KW-1185">Reference proteome</keyword>
<evidence type="ECO:0000313" key="4">
    <source>
        <dbReference type="EMBL" id="AKU98455.1"/>
    </source>
</evidence>
<dbReference type="PANTHER" id="PTHR32309:SF31">
    <property type="entry name" value="CAPSULAR EXOPOLYSACCHARIDE FAMILY"/>
    <property type="match status" value="1"/>
</dbReference>
<reference evidence="4 5" key="1">
    <citation type="submission" date="2015-08" db="EMBL/GenBank/DDBJ databases">
        <authorList>
            <person name="Babu N.S."/>
            <person name="Beckwith C.J."/>
            <person name="Beseler K.G."/>
            <person name="Brison A."/>
            <person name="Carone J.V."/>
            <person name="Caskin T.P."/>
            <person name="Diamond M."/>
            <person name="Durham M.E."/>
            <person name="Foxe J.M."/>
            <person name="Go M."/>
            <person name="Henderson B.A."/>
            <person name="Jones I.B."/>
            <person name="McGettigan J.A."/>
            <person name="Micheletti S.J."/>
            <person name="Nasrallah M.E."/>
            <person name="Ortiz D."/>
            <person name="Piller C.R."/>
            <person name="Privatt S.R."/>
            <person name="Schneider S.L."/>
            <person name="Sharp S."/>
            <person name="Smith T.C."/>
            <person name="Stanton J.D."/>
            <person name="Ullery H.E."/>
            <person name="Wilson R.J."/>
            <person name="Serrano M.G."/>
            <person name="Buck G."/>
            <person name="Lee V."/>
            <person name="Wang Y."/>
            <person name="Carvalho R."/>
            <person name="Voegtly L."/>
            <person name="Shi R."/>
            <person name="Duckworth R."/>
            <person name="Johnson A."/>
            <person name="Loviza R."/>
            <person name="Walstead R."/>
            <person name="Shah Z."/>
            <person name="Kiflezghi M."/>
            <person name="Wade K."/>
            <person name="Ball S.L."/>
            <person name="Bradley K.W."/>
            <person name="Asai D.J."/>
            <person name="Bowman C.A."/>
            <person name="Russell D.A."/>
            <person name="Pope W.H."/>
            <person name="Jacobs-Sera D."/>
            <person name="Hendrix R.W."/>
            <person name="Hatfull G.F."/>
        </authorList>
    </citation>
    <scope>NUCLEOTIDE SEQUENCE [LARGE SCALE GENOMIC DNA]</scope>
    <source>
        <strain evidence="4 5">DSM 27648</strain>
    </source>
</reference>
<dbReference type="PATRIC" id="fig|1391654.3.peg.5179"/>
<keyword evidence="3" id="KW-0812">Transmembrane</keyword>
<feature type="compositionally biased region" description="Low complexity" evidence="2">
    <location>
        <begin position="392"/>
        <end position="402"/>
    </location>
</feature>
<evidence type="ECO:0000313" key="5">
    <source>
        <dbReference type="Proteomes" id="UP000064967"/>
    </source>
</evidence>
<keyword evidence="3" id="KW-0472">Membrane</keyword>
<dbReference type="AlphaFoldDB" id="A0A0K1PY48"/>
<dbReference type="InterPro" id="IPR050445">
    <property type="entry name" value="Bact_polysacc_biosynth/exp"/>
</dbReference>
<evidence type="ECO:0000256" key="1">
    <source>
        <dbReference type="SAM" id="Coils"/>
    </source>
</evidence>
<protein>
    <submittedName>
        <fullName evidence="4">Lipopolysaccharide biosynthesis chain length determinant protein</fullName>
    </submittedName>
</protein>
<sequence>MPGATKATRTIREEIDRLFTVLRRGLTFWKRSLAVFLVVSLAAFASVMSAPRTYKSETVILYQDSIRSGDLPGAEGGSENARRVGARLREMLMSRAILEPLVREIGLYPSLVEKRGLVDAVDEMRKHITFRAREGDTFEIAFESSSRELAKEVARRLVECIVQDAASRRTEHAKTLKEFLDAESDRNKVDLKAKDAELAKFLAVHPEFARPTPSDMHSAEPIVVPPGAAITTGDPLLAALEWKAARLERQLRTVPVAGQSTAAKPSPPRPAKLPDSAELVAARKDVEDKAGRFTEKHPDVIAARARLRSAEAAQAAAQATADAAAQAAAEAAAEAAAQAAAEAAAQAAANEAAPSAMDENREELAAQLATLKAQIAARRTPGGATAGGKQTHAPAPADGHAGAVDLEVEFRRLTREANDVRERQRQLDDKQFKASIAASSLLNERNIQVSVLDPAYLPTHPSSRPRSTGLAVGLLVAFVLALLTALVSARLDDRIHDRIDLEALYVMPVLAVIPRPKMLPRKERLSQDRVVSLRGDG</sequence>
<gene>
    <name evidence="4" type="ORF">AKJ09_05119</name>
</gene>
<evidence type="ECO:0000256" key="2">
    <source>
        <dbReference type="SAM" id="MobiDB-lite"/>
    </source>
</evidence>
<feature type="coiled-coil region" evidence="1">
    <location>
        <begin position="403"/>
        <end position="430"/>
    </location>
</feature>
<dbReference type="STRING" id="1391654.AKJ09_05119"/>
<dbReference type="PANTHER" id="PTHR32309">
    <property type="entry name" value="TYROSINE-PROTEIN KINASE"/>
    <property type="match status" value="1"/>
</dbReference>
<feature type="region of interest" description="Disordered" evidence="2">
    <location>
        <begin position="256"/>
        <end position="275"/>
    </location>
</feature>
<keyword evidence="3" id="KW-1133">Transmembrane helix</keyword>
<organism evidence="4 5">
    <name type="scientific">Labilithrix luteola</name>
    <dbReference type="NCBI Taxonomy" id="1391654"/>
    <lineage>
        <taxon>Bacteria</taxon>
        <taxon>Pseudomonadati</taxon>
        <taxon>Myxococcota</taxon>
        <taxon>Polyangia</taxon>
        <taxon>Polyangiales</taxon>
        <taxon>Labilitrichaceae</taxon>
        <taxon>Labilithrix</taxon>
    </lineage>
</organism>
<name>A0A0K1PY48_9BACT</name>
<dbReference type="EMBL" id="CP012333">
    <property type="protein sequence ID" value="AKU98455.1"/>
    <property type="molecule type" value="Genomic_DNA"/>
</dbReference>
<dbReference type="KEGG" id="llu:AKJ09_05119"/>
<feature type="region of interest" description="Disordered" evidence="2">
    <location>
        <begin position="380"/>
        <end position="402"/>
    </location>
</feature>
<accession>A0A0K1PY48</accession>
<feature type="transmembrane region" description="Helical" evidence="3">
    <location>
        <begin position="469"/>
        <end position="489"/>
    </location>
</feature>